<dbReference type="SUPFAM" id="SSF52540">
    <property type="entry name" value="P-loop containing nucleoside triphosphate hydrolases"/>
    <property type="match status" value="1"/>
</dbReference>
<comment type="catalytic activity">
    <reaction evidence="5">
        <text>Couples ATP hydrolysis with the unwinding of duplex DNA by translocating in the 3'-5' direction.</text>
        <dbReference type="EC" id="5.6.2.4"/>
    </reaction>
</comment>
<dbReference type="InterPro" id="IPR001650">
    <property type="entry name" value="Helicase_C-like"/>
</dbReference>
<dbReference type="InterPro" id="IPR014001">
    <property type="entry name" value="Helicase_ATP-bd"/>
</dbReference>
<dbReference type="PROSITE" id="PS51192">
    <property type="entry name" value="HELICASE_ATP_BIND_1"/>
    <property type="match status" value="1"/>
</dbReference>
<dbReference type="Proteomes" id="UP001347796">
    <property type="component" value="Unassembled WGS sequence"/>
</dbReference>
<reference evidence="10 11" key="1">
    <citation type="submission" date="2024-01" db="EMBL/GenBank/DDBJ databases">
        <title>The genome of the rayed Mediterranean limpet Patella caerulea (Linnaeus, 1758).</title>
        <authorList>
            <person name="Anh-Thu Weber A."/>
            <person name="Halstead-Nussloch G."/>
        </authorList>
    </citation>
    <scope>NUCLEOTIDE SEQUENCE [LARGE SCALE GENOMIC DNA]</scope>
    <source>
        <strain evidence="10">AATW-2023a</strain>
        <tissue evidence="10">Whole specimen</tissue>
    </source>
</reference>
<feature type="domain" description="Helicase ATP-binding" evidence="8">
    <location>
        <begin position="1"/>
        <end position="132"/>
    </location>
</feature>
<proteinExistence type="inferred from homology"/>
<evidence type="ECO:0000313" key="11">
    <source>
        <dbReference type="Proteomes" id="UP001347796"/>
    </source>
</evidence>
<dbReference type="GO" id="GO:0000724">
    <property type="term" value="P:double-strand break repair via homologous recombination"/>
    <property type="evidence" value="ECO:0007669"/>
    <property type="project" value="TreeGrafter"/>
</dbReference>
<dbReference type="EMBL" id="JAZGQO010000007">
    <property type="protein sequence ID" value="KAK6180902.1"/>
    <property type="molecule type" value="Genomic_DNA"/>
</dbReference>
<evidence type="ECO:0000259" key="9">
    <source>
        <dbReference type="PROSITE" id="PS51194"/>
    </source>
</evidence>
<dbReference type="AlphaFoldDB" id="A0AAN8JMS0"/>
<dbReference type="GO" id="GO:0003677">
    <property type="term" value="F:DNA binding"/>
    <property type="evidence" value="ECO:0007669"/>
    <property type="project" value="UniProtKB-KW"/>
</dbReference>
<dbReference type="GO" id="GO:0005737">
    <property type="term" value="C:cytoplasm"/>
    <property type="evidence" value="ECO:0007669"/>
    <property type="project" value="TreeGrafter"/>
</dbReference>
<sequence>MKELCDKLVASGFNAAIIGRGDRENITFDMIENGNHDFVFVSPENAVGNMKWRDVFACQKFLSRLKLIVVDAHTILQWGENHHGEEAFRIQFKNIGELRSICLDVPMMALTATASPLKRKQIMKKLNFKVSPAIITDSADRTNIKISSKSISTAANISDIFNFAIHGLYTLQQNYPRTIIFCCSISDCAKIYSAFLSKFGMTATIFNMYHSKTKETVKTYIRDDMNDLKGTIRILICTNAAGMGINFKGVENVLHFGLPRDMDTIA</sequence>
<dbReference type="PANTHER" id="PTHR13710">
    <property type="entry name" value="DNA HELICASE RECQ FAMILY MEMBER"/>
    <property type="match status" value="1"/>
</dbReference>
<dbReference type="GO" id="GO:0043138">
    <property type="term" value="F:3'-5' DNA helicase activity"/>
    <property type="evidence" value="ECO:0007669"/>
    <property type="project" value="UniProtKB-EC"/>
</dbReference>
<dbReference type="GO" id="GO:0005694">
    <property type="term" value="C:chromosome"/>
    <property type="evidence" value="ECO:0007669"/>
    <property type="project" value="TreeGrafter"/>
</dbReference>
<dbReference type="EC" id="5.6.2.4" evidence="6"/>
<evidence type="ECO:0000256" key="4">
    <source>
        <dbReference type="ARBA" id="ARBA00023242"/>
    </source>
</evidence>
<accession>A0AAN8JMS0</accession>
<evidence type="ECO:0000256" key="5">
    <source>
        <dbReference type="ARBA" id="ARBA00034617"/>
    </source>
</evidence>
<evidence type="ECO:0000256" key="6">
    <source>
        <dbReference type="ARBA" id="ARBA00034808"/>
    </source>
</evidence>
<evidence type="ECO:0000313" key="10">
    <source>
        <dbReference type="EMBL" id="KAK6180902.1"/>
    </source>
</evidence>
<evidence type="ECO:0000259" key="8">
    <source>
        <dbReference type="PROSITE" id="PS51192"/>
    </source>
</evidence>
<dbReference type="GO" id="GO:0005634">
    <property type="term" value="C:nucleus"/>
    <property type="evidence" value="ECO:0007669"/>
    <property type="project" value="TreeGrafter"/>
</dbReference>
<dbReference type="Pfam" id="PF00271">
    <property type="entry name" value="Helicase_C"/>
    <property type="match status" value="1"/>
</dbReference>
<keyword evidence="3" id="KW-0413">Isomerase</keyword>
<evidence type="ECO:0000256" key="2">
    <source>
        <dbReference type="ARBA" id="ARBA00023125"/>
    </source>
</evidence>
<dbReference type="PANTHER" id="PTHR13710:SF153">
    <property type="entry name" value="RECQ-LIKE DNA HELICASE BLM"/>
    <property type="match status" value="1"/>
</dbReference>
<evidence type="ECO:0000256" key="1">
    <source>
        <dbReference type="ARBA" id="ARBA00005446"/>
    </source>
</evidence>
<evidence type="ECO:0000256" key="3">
    <source>
        <dbReference type="ARBA" id="ARBA00023235"/>
    </source>
</evidence>
<comment type="caution">
    <text evidence="10">The sequence shown here is derived from an EMBL/GenBank/DDBJ whole genome shotgun (WGS) entry which is preliminary data.</text>
</comment>
<organism evidence="10 11">
    <name type="scientific">Patella caerulea</name>
    <name type="common">Rayed Mediterranean limpet</name>
    <dbReference type="NCBI Taxonomy" id="87958"/>
    <lineage>
        <taxon>Eukaryota</taxon>
        <taxon>Metazoa</taxon>
        <taxon>Spiralia</taxon>
        <taxon>Lophotrochozoa</taxon>
        <taxon>Mollusca</taxon>
        <taxon>Gastropoda</taxon>
        <taxon>Patellogastropoda</taxon>
        <taxon>Patelloidea</taxon>
        <taxon>Patellidae</taxon>
        <taxon>Patella</taxon>
    </lineage>
</organism>
<name>A0AAN8JMS0_PATCE</name>
<keyword evidence="11" id="KW-1185">Reference proteome</keyword>
<feature type="domain" description="Helicase C-terminal" evidence="9">
    <location>
        <begin position="170"/>
        <end position="266"/>
    </location>
</feature>
<protein>
    <recommendedName>
        <fullName evidence="6">DNA 3'-5' helicase</fullName>
        <ecNumber evidence="6">5.6.2.4</ecNumber>
    </recommendedName>
    <alternativeName>
        <fullName evidence="7">DNA 3'-5' helicase BLM</fullName>
    </alternativeName>
</protein>
<dbReference type="GO" id="GO:0009378">
    <property type="term" value="F:four-way junction helicase activity"/>
    <property type="evidence" value="ECO:0007669"/>
    <property type="project" value="TreeGrafter"/>
</dbReference>
<dbReference type="Gene3D" id="3.40.50.300">
    <property type="entry name" value="P-loop containing nucleotide triphosphate hydrolases"/>
    <property type="match status" value="2"/>
</dbReference>
<comment type="similarity">
    <text evidence="1">Belongs to the helicase family. RecQ subfamily.</text>
</comment>
<dbReference type="PROSITE" id="PS51194">
    <property type="entry name" value="HELICASE_CTER"/>
    <property type="match status" value="1"/>
</dbReference>
<keyword evidence="4" id="KW-0539">Nucleus</keyword>
<dbReference type="InterPro" id="IPR027417">
    <property type="entry name" value="P-loop_NTPase"/>
</dbReference>
<gene>
    <name evidence="10" type="ORF">SNE40_008867</name>
</gene>
<evidence type="ECO:0000256" key="7">
    <source>
        <dbReference type="ARBA" id="ARBA00044542"/>
    </source>
</evidence>
<keyword evidence="2" id="KW-0238">DNA-binding</keyword>